<keyword evidence="1" id="KW-0238">DNA-binding</keyword>
<accession>A0A0X3NYE8</accession>
<dbReference type="EMBL" id="GEEE01018414">
    <property type="protein sequence ID" value="JAP44811.1"/>
    <property type="molecule type" value="Transcribed_RNA"/>
</dbReference>
<sequence length="113" mass="13631">MHKLPAGKRPIIVKRVEGKGKARRQHKEVHRNVKIERRLRSRTIFRCRRQRETLFFFLSIRTPLCIYFHSVAKLRVQLQCLRVKMECEQKSKRFVQILVWENCSASQGISDRR</sequence>
<evidence type="ECO:0000313" key="1">
    <source>
        <dbReference type="EMBL" id="JAP44811.1"/>
    </source>
</evidence>
<protein>
    <submittedName>
        <fullName evidence="1">Putative homeodomain transcription factor 2</fullName>
    </submittedName>
</protein>
<dbReference type="AlphaFoldDB" id="A0A0X3NYE8"/>
<keyword evidence="1" id="KW-0371">Homeobox</keyword>
<gene>
    <name evidence="1" type="primary">PHTF2</name>
    <name evidence="1" type="ORF">TR119954</name>
</gene>
<proteinExistence type="predicted"/>
<reference evidence="1" key="1">
    <citation type="submission" date="2016-01" db="EMBL/GenBank/DDBJ databases">
        <title>Reference transcriptome for the parasite Schistocephalus solidus: insights into the molecular evolution of parasitism.</title>
        <authorList>
            <person name="Hebert F.O."/>
            <person name="Grambauer S."/>
            <person name="Barber I."/>
            <person name="Landry C.R."/>
            <person name="Aubin-Horth N."/>
        </authorList>
    </citation>
    <scope>NUCLEOTIDE SEQUENCE</scope>
</reference>
<name>A0A0X3NYE8_SCHSO</name>
<dbReference type="GO" id="GO:0003677">
    <property type="term" value="F:DNA binding"/>
    <property type="evidence" value="ECO:0007669"/>
    <property type="project" value="UniProtKB-KW"/>
</dbReference>
<organism evidence="1">
    <name type="scientific">Schistocephalus solidus</name>
    <name type="common">Tapeworm</name>
    <dbReference type="NCBI Taxonomy" id="70667"/>
    <lineage>
        <taxon>Eukaryota</taxon>
        <taxon>Metazoa</taxon>
        <taxon>Spiralia</taxon>
        <taxon>Lophotrochozoa</taxon>
        <taxon>Platyhelminthes</taxon>
        <taxon>Cestoda</taxon>
        <taxon>Eucestoda</taxon>
        <taxon>Diphyllobothriidea</taxon>
        <taxon>Diphyllobothriidae</taxon>
        <taxon>Schistocephalus</taxon>
    </lineage>
</organism>